<comment type="similarity">
    <text evidence="5">Belongs to the peptidase M20A family. N-acetyldiaminopimelate deacetylase subfamily.</text>
</comment>
<reference evidence="7" key="1">
    <citation type="submission" date="2008-03" db="EMBL/GenBank/DDBJ databases">
        <authorList>
            <person name="Fulton L."/>
            <person name="Clifton S."/>
            <person name="Fulton B."/>
            <person name="Xu J."/>
            <person name="Minx P."/>
            <person name="Pepin K.H."/>
            <person name="Johnson M."/>
            <person name="Thiruvilangam P."/>
            <person name="Bhonagiri V."/>
            <person name="Nash W.E."/>
            <person name="Mardis E.R."/>
            <person name="Wilson R.K."/>
        </authorList>
    </citation>
    <scope>NUCLEOTIDE SEQUENCE [LARGE SCALE GENOMIC DNA]</scope>
    <source>
        <strain evidence="7">ATCC BAA-102</strain>
    </source>
</reference>
<dbReference type="SUPFAM" id="SSF53187">
    <property type="entry name" value="Zn-dependent exopeptidases"/>
    <property type="match status" value="1"/>
</dbReference>
<feature type="active site" evidence="5">
    <location>
        <position position="107"/>
    </location>
</feature>
<evidence type="ECO:0000313" key="8">
    <source>
        <dbReference type="Proteomes" id="UP000005602"/>
    </source>
</evidence>
<evidence type="ECO:0000256" key="1">
    <source>
        <dbReference type="ARBA" id="ARBA00022605"/>
    </source>
</evidence>
<reference evidence="7" key="2">
    <citation type="submission" date="2013-09" db="EMBL/GenBank/DDBJ databases">
        <title>Draft genome sequence of Streptococcus infantarius subsp. infantarius ATCC BAA-102.</title>
        <authorList>
            <person name="Sudarsanam P."/>
            <person name="Ley R."/>
            <person name="Guruge J."/>
            <person name="Turnbaugh P.J."/>
            <person name="Mahowald M."/>
            <person name="Liep D."/>
            <person name="Gordon J."/>
        </authorList>
    </citation>
    <scope>NUCLEOTIDE SEQUENCE</scope>
    <source>
        <strain evidence="7">ATCC BAA-102</strain>
    </source>
</reference>
<dbReference type="PANTHER" id="PTHR11014">
    <property type="entry name" value="PEPTIDASE M20 FAMILY MEMBER"/>
    <property type="match status" value="1"/>
</dbReference>
<proteinExistence type="inferred from homology"/>
<comment type="pathway">
    <text evidence="5">Amino-acid biosynthesis; L-lysine biosynthesis via DAP pathway; LL-2,6-diaminopimelate from (S)-tetrahydrodipicolinate (acetylase route): step 3/3.</text>
</comment>
<dbReference type="InterPro" id="IPR023905">
    <property type="entry name" value="AcetylDAP_deacetylase"/>
</dbReference>
<evidence type="ECO:0000259" key="6">
    <source>
        <dbReference type="Pfam" id="PF07687"/>
    </source>
</evidence>
<keyword evidence="3 5" id="KW-0220">Diaminopimelate biosynthesis</keyword>
<keyword evidence="8" id="KW-1185">Reference proteome</keyword>
<gene>
    <name evidence="7" type="ORF">STRINF_00088</name>
</gene>
<dbReference type="Proteomes" id="UP000005602">
    <property type="component" value="Unassembled WGS sequence"/>
</dbReference>
<dbReference type="InterPro" id="IPR036264">
    <property type="entry name" value="Bact_exopeptidase_dim_dom"/>
</dbReference>
<evidence type="ECO:0000313" key="7">
    <source>
        <dbReference type="EMBL" id="EDT48599.1"/>
    </source>
</evidence>
<dbReference type="Gene3D" id="3.30.70.360">
    <property type="match status" value="1"/>
</dbReference>
<comment type="caution">
    <text evidence="7">The sequence shown here is derived from an EMBL/GenBank/DDBJ whole genome shotgun (WGS) entry which is preliminary data.</text>
</comment>
<evidence type="ECO:0000256" key="5">
    <source>
        <dbReference type="HAMAP-Rule" id="MF_01692"/>
    </source>
</evidence>
<dbReference type="EC" id="3.5.1.47" evidence="5"/>
<evidence type="ECO:0000256" key="3">
    <source>
        <dbReference type="ARBA" id="ARBA00022915"/>
    </source>
</evidence>
<dbReference type="InterPro" id="IPR011650">
    <property type="entry name" value="Peptidase_M20_dimer"/>
</dbReference>
<evidence type="ECO:0000256" key="4">
    <source>
        <dbReference type="ARBA" id="ARBA00023154"/>
    </source>
</evidence>
<dbReference type="InterPro" id="IPR017439">
    <property type="entry name" value="Amidohydrolase"/>
</dbReference>
<sequence length="414" mass="45747">MPKHNKKQHSKTLCVICNKGSKGLRTSLKLLKNKGKNMTLDLVNIRRDLHQIPEIGLEEFKTQAYLLERIAEITAGKGFVEQRTWRTGILVFLNGSAPEKTIGWRTDIDALPIVEETGLAFASQHEGRMHACGHDMHMTVALGLLNELVQVQPKNNLLFLFQPAEENEAGGMLMYQDNAFGDWKPDEFYGLHVRPDFKVGTIATNTSTLFAGTCEVLITFKGKGGHAAFPHEANDALVAASYFVTQVQTIVSRNVDPIQGGVVTFGSFHSGTTNNVIAETAQLHGTIRTLTQDMSLLIQKRVTEIAKGVAASFGMEVEVNLKQGGYLPVENNPELAREAMDFFRNREAVHLIDCLPAMTGEDFGYLLNKIPGVMFWLGVETPYALHHPKMSPNEAVLSFAVSEISAFLKEKASH</sequence>
<dbReference type="Pfam" id="PF01546">
    <property type="entry name" value="Peptidase_M20"/>
    <property type="match status" value="1"/>
</dbReference>
<dbReference type="CDD" id="cd05670">
    <property type="entry name" value="M20_Acy1_YkuR-like"/>
    <property type="match status" value="1"/>
</dbReference>
<dbReference type="SUPFAM" id="SSF55031">
    <property type="entry name" value="Bacterial exopeptidase dimerisation domain"/>
    <property type="match status" value="1"/>
</dbReference>
<evidence type="ECO:0000256" key="2">
    <source>
        <dbReference type="ARBA" id="ARBA00022801"/>
    </source>
</evidence>
<accession>A0ABM9XH05</accession>
<dbReference type="Gene3D" id="3.40.630.10">
    <property type="entry name" value="Zn peptidases"/>
    <property type="match status" value="1"/>
</dbReference>
<protein>
    <recommendedName>
        <fullName evidence="5">N-acetyldiaminopimelate deacetylase</fullName>
        <ecNumber evidence="5">3.5.1.47</ecNumber>
    </recommendedName>
</protein>
<feature type="active site" description="Proton acceptor" evidence="5">
    <location>
        <position position="166"/>
    </location>
</feature>
<dbReference type="PIRSF" id="PIRSF005962">
    <property type="entry name" value="Pept_M20D_amidohydro"/>
    <property type="match status" value="1"/>
</dbReference>
<organism evidence="7 8">
    <name type="scientific">Streptococcus infantarius subsp. infantarius ATCC BAA-102</name>
    <dbReference type="NCBI Taxonomy" id="471872"/>
    <lineage>
        <taxon>Bacteria</taxon>
        <taxon>Bacillati</taxon>
        <taxon>Bacillota</taxon>
        <taxon>Bacilli</taxon>
        <taxon>Lactobacillales</taxon>
        <taxon>Streptococcaceae</taxon>
        <taxon>Streptococcus</taxon>
    </lineage>
</organism>
<dbReference type="InterPro" id="IPR002933">
    <property type="entry name" value="Peptidase_M20"/>
</dbReference>
<feature type="domain" description="Peptidase M20 dimerisation" evidence="6">
    <location>
        <begin position="212"/>
        <end position="307"/>
    </location>
</feature>
<name>A0ABM9XH05_9STRE</name>
<keyword evidence="1 5" id="KW-0028">Amino-acid biosynthesis</keyword>
<dbReference type="HAMAP" id="MF_01692">
    <property type="entry name" value="DapEL"/>
    <property type="match status" value="1"/>
</dbReference>
<dbReference type="Pfam" id="PF07687">
    <property type="entry name" value="M20_dimer"/>
    <property type="match status" value="1"/>
</dbReference>
<comment type="function">
    <text evidence="5">Catalyzes the conversion of N-acetyl-diaminopimelate to diaminopimelate and acetate.</text>
</comment>
<keyword evidence="4 5" id="KW-0457">Lysine biosynthesis</keyword>
<dbReference type="NCBIfam" id="TIGR01891">
    <property type="entry name" value="amidohydrolases"/>
    <property type="match status" value="1"/>
</dbReference>
<comment type="catalytic activity">
    <reaction evidence="5">
        <text>N-acetyl-(2S,6S)-2,6-diaminopimelate + H2O = (2S,6S)-2,6-diaminopimelate + acetate</text>
        <dbReference type="Rhea" id="RHEA:20405"/>
        <dbReference type="ChEBI" id="CHEBI:15377"/>
        <dbReference type="ChEBI" id="CHEBI:30089"/>
        <dbReference type="ChEBI" id="CHEBI:57609"/>
        <dbReference type="ChEBI" id="CHEBI:58767"/>
        <dbReference type="EC" id="3.5.1.47"/>
    </reaction>
</comment>
<dbReference type="PANTHER" id="PTHR11014:SF98">
    <property type="entry name" value="N-ACETYLDIAMINOPIMELATE DEACETYLASE"/>
    <property type="match status" value="1"/>
</dbReference>
<dbReference type="EMBL" id="ABJK02000008">
    <property type="protein sequence ID" value="EDT48599.1"/>
    <property type="molecule type" value="Genomic_DNA"/>
</dbReference>
<keyword evidence="2 5" id="KW-0378">Hydrolase</keyword>